<feature type="compositionally biased region" description="Polar residues" evidence="1">
    <location>
        <begin position="339"/>
        <end position="353"/>
    </location>
</feature>
<comment type="caution">
    <text evidence="3">The sequence shown here is derived from an EMBL/GenBank/DDBJ whole genome shotgun (WGS) entry which is preliminary data.</text>
</comment>
<keyword evidence="4" id="KW-1185">Reference proteome</keyword>
<name>A0A0Q2RMU2_VIBFU</name>
<protein>
    <recommendedName>
        <fullName evidence="5">Lipoprotein</fullName>
    </recommendedName>
</protein>
<keyword evidence="2" id="KW-0732">Signal</keyword>
<dbReference type="EMBL" id="LKHS01000010">
    <property type="protein sequence ID" value="KQH85310.1"/>
    <property type="molecule type" value="Genomic_DNA"/>
</dbReference>
<evidence type="ECO:0008006" key="5">
    <source>
        <dbReference type="Google" id="ProtNLM"/>
    </source>
</evidence>
<dbReference type="PROSITE" id="PS51257">
    <property type="entry name" value="PROKAR_LIPOPROTEIN"/>
    <property type="match status" value="1"/>
</dbReference>
<dbReference type="Proteomes" id="UP000051221">
    <property type="component" value="Unassembled WGS sequence"/>
</dbReference>
<evidence type="ECO:0000256" key="1">
    <source>
        <dbReference type="SAM" id="MobiDB-lite"/>
    </source>
</evidence>
<reference evidence="3 4" key="1">
    <citation type="submission" date="2015-08" db="EMBL/GenBank/DDBJ databases">
        <title>Antibacterial properties of a collection of Vibrionaceae strains.</title>
        <authorList>
            <person name="Giubergia S."/>
        </authorList>
    </citation>
    <scope>NUCLEOTIDE SEQUENCE [LARGE SCALE GENOMIC DNA]</scope>
    <source>
        <strain evidence="3 4">S0821</strain>
    </source>
</reference>
<feature type="signal peptide" evidence="2">
    <location>
        <begin position="1"/>
        <end position="27"/>
    </location>
</feature>
<gene>
    <name evidence="3" type="ORF">AMR76_12420</name>
</gene>
<feature type="compositionally biased region" description="Low complexity" evidence="1">
    <location>
        <begin position="322"/>
        <end position="338"/>
    </location>
</feature>
<evidence type="ECO:0000313" key="4">
    <source>
        <dbReference type="Proteomes" id="UP000051221"/>
    </source>
</evidence>
<evidence type="ECO:0000256" key="2">
    <source>
        <dbReference type="SAM" id="SignalP"/>
    </source>
</evidence>
<feature type="chain" id="PRO_5006196332" description="Lipoprotein" evidence="2">
    <location>
        <begin position="28"/>
        <end position="472"/>
    </location>
</feature>
<dbReference type="RefSeq" id="WP_055466261.1">
    <property type="nucleotide sequence ID" value="NZ_JAKNPY010000192.1"/>
</dbReference>
<sequence>MTNKVLFPALLLLTAMLTGCTYGMHQAIWGHSDEPTETPEEMTKSSQYVINRMEQYCLDSTKAWKGNSCRFTFNTQWDFWGRSGDWFEAMTRGIGTFDQVLKEHYPIVAGGHVVSYYFRRGWDSTQTRSWRYVLGDGSTILTIDRTWKNLPNEVETAIVEEQITFVIGFESSHPCLKSSSYLSMRKCEGFMDSLHKTPEQFQEADLSRTAASIKRVNTSLAYLAAKGDKSSEASKAYNQMVAEQKKRDSEAVSAGIRQGLANFDTSVKTLPTYSQSNTNNYIPRPNLSKQYAQIQPTYMDRMEKREQALATMKSATQAGNKTTTAPSVASAASSQPSTNGTTVQANPTQQTGANAKPISTARTKDFKEAIAYCWTLKEPKSGQKDIWFCHGPIQKTLVATTLPKAMELVGCDYPNALRKWDFKDGVVHACDLGLENYDEDVANLYQVPSVITKNLHQYRCNLPYQGRCRTTH</sequence>
<accession>A0A0Q2RMU2</accession>
<evidence type="ECO:0000313" key="3">
    <source>
        <dbReference type="EMBL" id="KQH85310.1"/>
    </source>
</evidence>
<proteinExistence type="predicted"/>
<dbReference type="InParanoid" id="A0A0Q2RMU2"/>
<dbReference type="AlphaFoldDB" id="A0A0Q2RMU2"/>
<feature type="region of interest" description="Disordered" evidence="1">
    <location>
        <begin position="310"/>
        <end position="360"/>
    </location>
</feature>
<organism evidence="3 4">
    <name type="scientific">Vibrio furnissii</name>
    <dbReference type="NCBI Taxonomy" id="29494"/>
    <lineage>
        <taxon>Bacteria</taxon>
        <taxon>Pseudomonadati</taxon>
        <taxon>Pseudomonadota</taxon>
        <taxon>Gammaproteobacteria</taxon>
        <taxon>Vibrionales</taxon>
        <taxon>Vibrionaceae</taxon>
        <taxon>Vibrio</taxon>
    </lineage>
</organism>